<evidence type="ECO:0000256" key="1">
    <source>
        <dbReference type="SAM" id="Phobius"/>
    </source>
</evidence>
<dbReference type="InterPro" id="IPR036514">
    <property type="entry name" value="SGNH_hydro_sf"/>
</dbReference>
<reference evidence="3" key="1">
    <citation type="submission" date="2018-09" db="EMBL/GenBank/DDBJ databases">
        <title>Chryseolinea sp. KIS68-18 isolated from soil.</title>
        <authorList>
            <person name="Weon H.-Y."/>
            <person name="Kwon S.-W."/>
            <person name="Lee S.A."/>
        </authorList>
    </citation>
    <scope>NUCLEOTIDE SEQUENCE [LARGE SCALE GENOMIC DNA]</scope>
    <source>
        <strain evidence="3">KIS68-18</strain>
    </source>
</reference>
<evidence type="ECO:0008006" key="4">
    <source>
        <dbReference type="Google" id="ProtNLM"/>
    </source>
</evidence>
<organism evidence="2 3">
    <name type="scientific">Chryseolinea soli</name>
    <dbReference type="NCBI Taxonomy" id="2321403"/>
    <lineage>
        <taxon>Bacteria</taxon>
        <taxon>Pseudomonadati</taxon>
        <taxon>Bacteroidota</taxon>
        <taxon>Cytophagia</taxon>
        <taxon>Cytophagales</taxon>
        <taxon>Fulvivirgaceae</taxon>
        <taxon>Chryseolinea</taxon>
    </lineage>
</organism>
<evidence type="ECO:0000313" key="3">
    <source>
        <dbReference type="Proteomes" id="UP000266183"/>
    </source>
</evidence>
<dbReference type="SUPFAM" id="SSF52266">
    <property type="entry name" value="SGNH hydrolase"/>
    <property type="match status" value="1"/>
</dbReference>
<accession>A0A385STV1</accession>
<dbReference type="EMBL" id="CP032382">
    <property type="protein sequence ID" value="AYB33110.1"/>
    <property type="molecule type" value="Genomic_DNA"/>
</dbReference>
<dbReference type="AlphaFoldDB" id="A0A385STV1"/>
<keyword evidence="1" id="KW-0812">Transmembrane</keyword>
<name>A0A385STV1_9BACT</name>
<keyword evidence="1" id="KW-1133">Transmembrane helix</keyword>
<proteinExistence type="predicted"/>
<gene>
    <name evidence="2" type="ORF">D4L85_22130</name>
</gene>
<dbReference type="Gene3D" id="3.40.50.1110">
    <property type="entry name" value="SGNH hydrolase"/>
    <property type="match status" value="1"/>
</dbReference>
<keyword evidence="3" id="KW-1185">Reference proteome</keyword>
<dbReference type="Proteomes" id="UP000266183">
    <property type="component" value="Chromosome"/>
</dbReference>
<protein>
    <recommendedName>
        <fullName evidence="4">SGNH/GDSL hydrolase family protein</fullName>
    </recommendedName>
</protein>
<dbReference type="GO" id="GO:0016788">
    <property type="term" value="F:hydrolase activity, acting on ester bonds"/>
    <property type="evidence" value="ECO:0007669"/>
    <property type="project" value="UniProtKB-ARBA"/>
</dbReference>
<evidence type="ECO:0000313" key="2">
    <source>
        <dbReference type="EMBL" id="AYB33110.1"/>
    </source>
</evidence>
<feature type="transmembrane region" description="Helical" evidence="1">
    <location>
        <begin position="6"/>
        <end position="26"/>
    </location>
</feature>
<sequence>MKTFLIRIGFCLCIVLLFDVAYVFLIGGNLRTYAKKYLDLPGNVEVLVLGDSHADRAWFSNTDKKVYNFANGSDNISDMKQKFTFAAEHSQGGTKRIVVLPFDAHLISPYREVKQNNRINNILNHAYLNQRVVNALPLIFDPDTEFDLKRFFLSLHKKQTDANRYFSRAHATARFQDQFPDSLKSRKLLVEYQELIESIRGKGYQIIAVKYPVHPFYDSLVQADPRSRSLNHAMDSLAQANHLTVSDFSQHIKAPELFLDQDHVNKEGSSIFVTEFKKAFSQ</sequence>
<dbReference type="KEGG" id="chk:D4L85_22130"/>
<dbReference type="OrthoDB" id="835079at2"/>
<dbReference type="RefSeq" id="WP_119756352.1">
    <property type="nucleotide sequence ID" value="NZ_CP032382.1"/>
</dbReference>
<keyword evidence="1" id="KW-0472">Membrane</keyword>